<reference evidence="12 13" key="1">
    <citation type="journal article" date="2016" name="Front. Microbiol.">
        <title>Fuerstia marisgermanicae gen. nov., sp. nov., an Unusual Member of the Phylum Planctomycetes from the German Wadden Sea.</title>
        <authorList>
            <person name="Kohn T."/>
            <person name="Heuer A."/>
            <person name="Jogler M."/>
            <person name="Vollmers J."/>
            <person name="Boedeker C."/>
            <person name="Bunk B."/>
            <person name="Rast P."/>
            <person name="Borchert D."/>
            <person name="Glockner I."/>
            <person name="Freese H.M."/>
            <person name="Klenk H.P."/>
            <person name="Overmann J."/>
            <person name="Kaster A.K."/>
            <person name="Rohde M."/>
            <person name="Wiegand S."/>
            <person name="Jogler C."/>
        </authorList>
    </citation>
    <scope>NUCLEOTIDE SEQUENCE [LARGE SCALE GENOMIC DNA]</scope>
    <source>
        <strain evidence="12 13">NH11</strain>
    </source>
</reference>
<feature type="binding site" evidence="9">
    <location>
        <begin position="362"/>
        <end position="363"/>
    </location>
    <ligand>
        <name>ATP</name>
        <dbReference type="ChEBI" id="CHEBI:30616"/>
    </ligand>
</feature>
<dbReference type="CDD" id="cd00712">
    <property type="entry name" value="AsnB"/>
    <property type="match status" value="1"/>
</dbReference>
<gene>
    <name evidence="12" type="primary">asnB_2</name>
    <name evidence="12" type="ORF">Fuma_03321</name>
</gene>
<dbReference type="PIRSF" id="PIRSF001589">
    <property type="entry name" value="Asn_synthetase_glu-h"/>
    <property type="match status" value="1"/>
</dbReference>
<evidence type="ECO:0000256" key="8">
    <source>
        <dbReference type="PIRSR" id="PIRSR001589-1"/>
    </source>
</evidence>
<dbReference type="Pfam" id="PF00733">
    <property type="entry name" value="Asn_synthase"/>
    <property type="match status" value="1"/>
</dbReference>
<keyword evidence="13" id="KW-1185">Reference proteome</keyword>
<name>A0A1P8WI44_9PLAN</name>
<keyword evidence="8" id="KW-0061">Asparagine biosynthesis</keyword>
<evidence type="ECO:0000313" key="13">
    <source>
        <dbReference type="Proteomes" id="UP000187735"/>
    </source>
</evidence>
<feature type="site" description="Important for beta-aspartyl-AMP intermediate formation" evidence="10">
    <location>
        <position position="364"/>
    </location>
</feature>
<dbReference type="PANTHER" id="PTHR43284">
    <property type="entry name" value="ASPARAGINE SYNTHETASE (GLUTAMINE-HYDROLYZING)"/>
    <property type="match status" value="1"/>
</dbReference>
<dbReference type="EC" id="6.3.5.4" evidence="3"/>
<comment type="catalytic activity">
    <reaction evidence="7">
        <text>L-aspartate + L-glutamine + ATP + H2O = L-asparagine + L-glutamate + AMP + diphosphate + H(+)</text>
        <dbReference type="Rhea" id="RHEA:12228"/>
        <dbReference type="ChEBI" id="CHEBI:15377"/>
        <dbReference type="ChEBI" id="CHEBI:15378"/>
        <dbReference type="ChEBI" id="CHEBI:29985"/>
        <dbReference type="ChEBI" id="CHEBI:29991"/>
        <dbReference type="ChEBI" id="CHEBI:30616"/>
        <dbReference type="ChEBI" id="CHEBI:33019"/>
        <dbReference type="ChEBI" id="CHEBI:58048"/>
        <dbReference type="ChEBI" id="CHEBI:58359"/>
        <dbReference type="ChEBI" id="CHEBI:456215"/>
        <dbReference type="EC" id="6.3.5.4"/>
    </reaction>
</comment>
<sequence>MCGITGVLYADRHRTPDKAVLKAMGDAIAHRGPDGEGFFKANNVGLVHRRLAIIDLAGGNQPIANEDESVQVVFNGEIYNYPELKQQLESRGHIFRTNSDTEVLVHLYEEHGRGLVKHLRGMFAFALWDARRGELLLARDHLGQKPLFIYRDNEKLLFGSELKAILAHPNVDRSIAPEAIEDYLTFGVIPGERSIFARVKRLPAAHTLVVSTNHFNMSAERYWQLSFDNEVTASNDEWKQRIDDQVRESVKTHLIADVPVGAFLSGGLDSSAIVASLADVVSEPLQTFSIGFQEKRYSELPYAEEVARHFGTNHREAIVTPDAVRDLDELVYFYDEPFADASAIPTMAVARMASQHVKVCLSGDGGDEAFGGYARYSHDLKEAAIRDRLPWLFRNMALRPLSVVWPKADWLPRPLRLKTLLQNLSADPAGAYANTLSACRRQMRSRLLNRPFRRLLGGHRPETFVEDAFRTGHRDALSGMLAADTNFLLPDDFLTKVDRASMAYGLEVRPPLIDVQLMELAASMPSRLKIRNGSKKWILKQVFQSRLPSKLAHRRKQGFELPVDAWLRGPLREQVEHVVLRKDAPIAEYINSDYANGIYKSHCNQTGRFGQVLWSLLMLGRWLEAYGTTSTGNDRTSFNNPVSTNVLCASGT</sequence>
<dbReference type="GO" id="GO:0005524">
    <property type="term" value="F:ATP binding"/>
    <property type="evidence" value="ECO:0007669"/>
    <property type="project" value="UniProtKB-KW"/>
</dbReference>
<keyword evidence="4 9" id="KW-0547">Nucleotide-binding</keyword>
<evidence type="ECO:0000256" key="9">
    <source>
        <dbReference type="PIRSR" id="PIRSR001589-2"/>
    </source>
</evidence>
<dbReference type="InterPro" id="IPR006426">
    <property type="entry name" value="Asn_synth_AEB"/>
</dbReference>
<evidence type="ECO:0000256" key="4">
    <source>
        <dbReference type="ARBA" id="ARBA00022741"/>
    </source>
</evidence>
<comment type="similarity">
    <text evidence="2">Belongs to the asparagine synthetase family.</text>
</comment>
<dbReference type="Pfam" id="PF13537">
    <property type="entry name" value="GATase_7"/>
    <property type="match status" value="1"/>
</dbReference>
<comment type="pathway">
    <text evidence="1">Amino-acid biosynthesis; L-asparagine biosynthesis; L-asparagine from L-aspartate (L-Gln route): step 1/1.</text>
</comment>
<evidence type="ECO:0000259" key="11">
    <source>
        <dbReference type="PROSITE" id="PS51278"/>
    </source>
</evidence>
<dbReference type="NCBIfam" id="TIGR01536">
    <property type="entry name" value="asn_synth_AEB"/>
    <property type="match status" value="1"/>
</dbReference>
<dbReference type="InterPro" id="IPR029055">
    <property type="entry name" value="Ntn_hydrolases_N"/>
</dbReference>
<evidence type="ECO:0000256" key="2">
    <source>
        <dbReference type="ARBA" id="ARBA00005752"/>
    </source>
</evidence>
<evidence type="ECO:0000256" key="1">
    <source>
        <dbReference type="ARBA" id="ARBA00005187"/>
    </source>
</evidence>
<dbReference type="Proteomes" id="UP000187735">
    <property type="component" value="Chromosome"/>
</dbReference>
<evidence type="ECO:0000256" key="6">
    <source>
        <dbReference type="ARBA" id="ARBA00022962"/>
    </source>
</evidence>
<dbReference type="GO" id="GO:0004066">
    <property type="term" value="F:asparagine synthase (glutamine-hydrolyzing) activity"/>
    <property type="evidence" value="ECO:0007669"/>
    <property type="project" value="UniProtKB-EC"/>
</dbReference>
<evidence type="ECO:0000313" key="12">
    <source>
        <dbReference type="EMBL" id="APZ93703.1"/>
    </source>
</evidence>
<protein>
    <recommendedName>
        <fullName evidence="3">asparagine synthase (glutamine-hydrolyzing)</fullName>
        <ecNumber evidence="3">6.3.5.4</ecNumber>
    </recommendedName>
</protein>
<dbReference type="STRING" id="1891926.Fuma_03321"/>
<dbReference type="InterPro" id="IPR033738">
    <property type="entry name" value="AsnB_N"/>
</dbReference>
<evidence type="ECO:0000256" key="3">
    <source>
        <dbReference type="ARBA" id="ARBA00012737"/>
    </source>
</evidence>
<keyword evidence="8" id="KW-0028">Amino-acid biosynthesis</keyword>
<dbReference type="PROSITE" id="PS51278">
    <property type="entry name" value="GATASE_TYPE_2"/>
    <property type="match status" value="1"/>
</dbReference>
<dbReference type="InterPro" id="IPR017932">
    <property type="entry name" value="GATase_2_dom"/>
</dbReference>
<dbReference type="Gene3D" id="3.60.20.10">
    <property type="entry name" value="Glutamine Phosphoribosylpyrophosphate, subunit 1, domain 1"/>
    <property type="match status" value="1"/>
</dbReference>
<dbReference type="PANTHER" id="PTHR43284:SF1">
    <property type="entry name" value="ASPARAGINE SYNTHETASE"/>
    <property type="match status" value="1"/>
</dbReference>
<evidence type="ECO:0000256" key="5">
    <source>
        <dbReference type="ARBA" id="ARBA00022840"/>
    </source>
</evidence>
<dbReference type="RefSeq" id="WP_077028352.1">
    <property type="nucleotide sequence ID" value="NZ_CP017641.1"/>
</dbReference>
<feature type="active site" description="For GATase activity" evidence="8">
    <location>
        <position position="2"/>
    </location>
</feature>
<organism evidence="12 13">
    <name type="scientific">Fuerstiella marisgermanici</name>
    <dbReference type="NCBI Taxonomy" id="1891926"/>
    <lineage>
        <taxon>Bacteria</taxon>
        <taxon>Pseudomonadati</taxon>
        <taxon>Planctomycetota</taxon>
        <taxon>Planctomycetia</taxon>
        <taxon>Planctomycetales</taxon>
        <taxon>Planctomycetaceae</taxon>
        <taxon>Fuerstiella</taxon>
    </lineage>
</organism>
<dbReference type="OrthoDB" id="9763290at2"/>
<feature type="binding site" evidence="9">
    <location>
        <position position="100"/>
    </location>
    <ligand>
        <name>L-glutamine</name>
        <dbReference type="ChEBI" id="CHEBI:58359"/>
    </ligand>
</feature>
<dbReference type="EMBL" id="CP017641">
    <property type="protein sequence ID" value="APZ93703.1"/>
    <property type="molecule type" value="Genomic_DNA"/>
</dbReference>
<dbReference type="GO" id="GO:0005829">
    <property type="term" value="C:cytosol"/>
    <property type="evidence" value="ECO:0007669"/>
    <property type="project" value="TreeGrafter"/>
</dbReference>
<dbReference type="InterPro" id="IPR001962">
    <property type="entry name" value="Asn_synthase"/>
</dbReference>
<dbReference type="AlphaFoldDB" id="A0A1P8WI44"/>
<dbReference type="KEGG" id="fmr:Fuma_03321"/>
<evidence type="ECO:0000256" key="7">
    <source>
        <dbReference type="ARBA" id="ARBA00048741"/>
    </source>
</evidence>
<dbReference type="InterPro" id="IPR014729">
    <property type="entry name" value="Rossmann-like_a/b/a_fold"/>
</dbReference>
<keyword evidence="5 9" id="KW-0067">ATP-binding</keyword>
<dbReference type="InterPro" id="IPR051786">
    <property type="entry name" value="ASN_synthetase/amidase"/>
</dbReference>
<proteinExistence type="inferred from homology"/>
<dbReference type="SUPFAM" id="SSF52402">
    <property type="entry name" value="Adenine nucleotide alpha hydrolases-like"/>
    <property type="match status" value="1"/>
</dbReference>
<accession>A0A1P8WI44</accession>
<dbReference type="Gene3D" id="3.40.50.620">
    <property type="entry name" value="HUPs"/>
    <property type="match status" value="1"/>
</dbReference>
<dbReference type="GO" id="GO:0006529">
    <property type="term" value="P:asparagine biosynthetic process"/>
    <property type="evidence" value="ECO:0007669"/>
    <property type="project" value="UniProtKB-KW"/>
</dbReference>
<dbReference type="CDD" id="cd01991">
    <property type="entry name" value="Asn_synthase_B_C"/>
    <property type="match status" value="1"/>
</dbReference>
<keyword evidence="12" id="KW-0436">Ligase</keyword>
<feature type="domain" description="Glutamine amidotransferase type-2" evidence="11">
    <location>
        <begin position="2"/>
        <end position="213"/>
    </location>
</feature>
<keyword evidence="6 8" id="KW-0315">Glutamine amidotransferase</keyword>
<evidence type="ECO:0000256" key="10">
    <source>
        <dbReference type="PIRSR" id="PIRSR001589-3"/>
    </source>
</evidence>
<feature type="binding site" evidence="9">
    <location>
        <position position="290"/>
    </location>
    <ligand>
        <name>ATP</name>
        <dbReference type="ChEBI" id="CHEBI:30616"/>
    </ligand>
</feature>
<dbReference type="SUPFAM" id="SSF56235">
    <property type="entry name" value="N-terminal nucleophile aminohydrolases (Ntn hydrolases)"/>
    <property type="match status" value="1"/>
</dbReference>